<dbReference type="Proteomes" id="UP000016649">
    <property type="component" value="Unassembled WGS sequence"/>
</dbReference>
<accession>A0ABN0NY78</accession>
<comment type="caution">
    <text evidence="1">The sequence shown here is derived from an EMBL/GenBank/DDBJ whole genome shotgun (WGS) entry which is preliminary data.</text>
</comment>
<evidence type="ECO:0000313" key="2">
    <source>
        <dbReference type="Proteomes" id="UP000016649"/>
    </source>
</evidence>
<dbReference type="RefSeq" id="WP_021687644.1">
    <property type="nucleotide sequence ID" value="NZ_KI260567.1"/>
</dbReference>
<dbReference type="EMBL" id="AWVH01000035">
    <property type="protein sequence ID" value="ERJ92465.1"/>
    <property type="molecule type" value="Genomic_DNA"/>
</dbReference>
<gene>
    <name evidence="1" type="ORF">HMPREF9193_01440</name>
</gene>
<sequence length="47" mass="5303">MLSLAPVLTSKVPELPVLTAALKMYESLVKRGFKNEGTQSIIRYYMD</sequence>
<protein>
    <submittedName>
        <fullName evidence="1">Uncharacterized protein</fullName>
    </submittedName>
</protein>
<keyword evidence="2" id="KW-1185">Reference proteome</keyword>
<proteinExistence type="predicted"/>
<name>A0ABN0NY78_TRELE</name>
<reference evidence="1 2" key="1">
    <citation type="submission" date="2013-08" db="EMBL/GenBank/DDBJ databases">
        <authorList>
            <person name="Weinstock G."/>
            <person name="Sodergren E."/>
            <person name="Wylie T."/>
            <person name="Fulton L."/>
            <person name="Fulton R."/>
            <person name="Fronick C."/>
            <person name="O'Laughlin M."/>
            <person name="Godfrey J."/>
            <person name="Miner T."/>
            <person name="Herter B."/>
            <person name="Appelbaum E."/>
            <person name="Cordes M."/>
            <person name="Lek S."/>
            <person name="Wollam A."/>
            <person name="Pepin K.H."/>
            <person name="Palsikar V.B."/>
            <person name="Mitreva M."/>
            <person name="Wilson R.K."/>
        </authorList>
    </citation>
    <scope>NUCLEOTIDE SEQUENCE [LARGE SCALE GENOMIC DNA]</scope>
    <source>
        <strain evidence="1 2">ATCC 700332</strain>
    </source>
</reference>
<organism evidence="1 2">
    <name type="scientific">Treponema lecithinolyticum ATCC 700332</name>
    <dbReference type="NCBI Taxonomy" id="1321815"/>
    <lineage>
        <taxon>Bacteria</taxon>
        <taxon>Pseudomonadati</taxon>
        <taxon>Spirochaetota</taxon>
        <taxon>Spirochaetia</taxon>
        <taxon>Spirochaetales</taxon>
        <taxon>Treponemataceae</taxon>
        <taxon>Treponema</taxon>
    </lineage>
</organism>
<evidence type="ECO:0000313" key="1">
    <source>
        <dbReference type="EMBL" id="ERJ92465.1"/>
    </source>
</evidence>